<dbReference type="SMART" id="SM00077">
    <property type="entry name" value="ITAM"/>
    <property type="match status" value="3"/>
</dbReference>
<protein>
    <submittedName>
        <fullName evidence="6">Uncharacterized protein</fullName>
    </submittedName>
</protein>
<feature type="compositionally biased region" description="Basic and acidic residues" evidence="5">
    <location>
        <begin position="1"/>
        <end position="12"/>
    </location>
</feature>
<reference evidence="6 7" key="1">
    <citation type="submission" date="2020-06" db="EMBL/GenBank/DDBJ databases">
        <authorList>
            <consortium name="Wellcome Sanger Institute Data Sharing"/>
        </authorList>
    </citation>
    <scope>NUCLEOTIDE SEQUENCE [LARGE SCALE GENOMIC DNA]</scope>
</reference>
<reference evidence="6" key="2">
    <citation type="submission" date="2025-08" db="UniProtKB">
        <authorList>
            <consortium name="Ensembl"/>
        </authorList>
    </citation>
    <scope>IDENTIFICATION</scope>
</reference>
<dbReference type="GO" id="GO:0007166">
    <property type="term" value="P:cell surface receptor signaling pathway"/>
    <property type="evidence" value="ECO:0007669"/>
    <property type="project" value="InterPro"/>
</dbReference>
<feature type="compositionally biased region" description="Low complexity" evidence="5">
    <location>
        <begin position="14"/>
        <end position="23"/>
    </location>
</feature>
<feature type="region of interest" description="Disordered" evidence="5">
    <location>
        <begin position="171"/>
        <end position="243"/>
    </location>
</feature>
<gene>
    <name evidence="6" type="primary">SAMD5</name>
</gene>
<feature type="compositionally biased region" description="Basic and acidic residues" evidence="5">
    <location>
        <begin position="104"/>
        <end position="113"/>
    </location>
</feature>
<evidence type="ECO:0000313" key="6">
    <source>
        <dbReference type="Ensembl" id="ENSDCDP00010061850.1"/>
    </source>
</evidence>
<evidence type="ECO:0000256" key="2">
    <source>
        <dbReference type="ARBA" id="ARBA00022692"/>
    </source>
</evidence>
<dbReference type="PANTHER" id="PTHR10035:SF2">
    <property type="entry name" value="T-CELL SURFACE GLYCOPROTEIN CD3 ZETA CHAIN"/>
    <property type="match status" value="1"/>
</dbReference>
<evidence type="ECO:0000256" key="3">
    <source>
        <dbReference type="ARBA" id="ARBA00022989"/>
    </source>
</evidence>
<proteinExistence type="predicted"/>
<sequence length="243" mass="27726">ATSCEQKSDRRRQQQQWRSSPSSLFFRESPTESHSTLPPGRRPPPDVRTGELVLSEHHRDHRSRREDDGAPTDGRVAGAGDPSCRCWDGTVRPPTLLRPGRIPADLRHPDHSAPHPGESELSLVPLLQITRLISPNHRLFLCFQFFKKKSAKDDNIYSDLAAKHDNYDQLTRRDVERGSGGRGRRAPNDDTYTSLNKPSEDTYRSIQTKDRRRNKNEQVYEGLNAATKDTYDKLQMQPLPPAR</sequence>
<organism evidence="6 7">
    <name type="scientific">Denticeps clupeoides</name>
    <name type="common">denticle herring</name>
    <dbReference type="NCBI Taxonomy" id="299321"/>
    <lineage>
        <taxon>Eukaryota</taxon>
        <taxon>Metazoa</taxon>
        <taxon>Chordata</taxon>
        <taxon>Craniata</taxon>
        <taxon>Vertebrata</taxon>
        <taxon>Euteleostomi</taxon>
        <taxon>Actinopterygii</taxon>
        <taxon>Neopterygii</taxon>
        <taxon>Teleostei</taxon>
        <taxon>Clupei</taxon>
        <taxon>Clupeiformes</taxon>
        <taxon>Denticipitoidei</taxon>
        <taxon>Denticipitidae</taxon>
        <taxon>Denticeps</taxon>
    </lineage>
</organism>
<evidence type="ECO:0000313" key="7">
    <source>
        <dbReference type="Proteomes" id="UP000694580"/>
    </source>
</evidence>
<dbReference type="PROSITE" id="PS51055">
    <property type="entry name" value="ITAM_1"/>
    <property type="match status" value="1"/>
</dbReference>
<feature type="region of interest" description="Disordered" evidence="5">
    <location>
        <begin position="97"/>
        <end position="119"/>
    </location>
</feature>
<dbReference type="InterPro" id="IPR024128">
    <property type="entry name" value="T-cell_CD3_zeta"/>
</dbReference>
<dbReference type="GO" id="GO:0005886">
    <property type="term" value="C:plasma membrane"/>
    <property type="evidence" value="ECO:0007669"/>
    <property type="project" value="UniProtKB-ARBA"/>
</dbReference>
<keyword evidence="7" id="KW-1185">Reference proteome</keyword>
<dbReference type="PANTHER" id="PTHR10035">
    <property type="entry name" value="T-CELL SURFACE GLYCOPROTEIN CD3 ZETA CHAIN"/>
    <property type="match status" value="1"/>
</dbReference>
<evidence type="ECO:0000256" key="1">
    <source>
        <dbReference type="ARBA" id="ARBA00004479"/>
    </source>
</evidence>
<dbReference type="GO" id="GO:0004888">
    <property type="term" value="F:transmembrane signaling receptor activity"/>
    <property type="evidence" value="ECO:0007669"/>
    <property type="project" value="InterPro"/>
</dbReference>
<feature type="region of interest" description="Disordered" evidence="5">
    <location>
        <begin position="1"/>
        <end position="85"/>
    </location>
</feature>
<accession>A0AAY4EVW6</accession>
<dbReference type="AlphaFoldDB" id="A0AAY4EVW6"/>
<dbReference type="Pfam" id="PF02189">
    <property type="entry name" value="ITAM"/>
    <property type="match status" value="1"/>
</dbReference>
<dbReference type="InterPro" id="IPR003110">
    <property type="entry name" value="Phos_immunorcpt_sig_ITAM"/>
</dbReference>
<dbReference type="Proteomes" id="UP000694580">
    <property type="component" value="Chromosome 15"/>
</dbReference>
<keyword evidence="2" id="KW-0812">Transmembrane</keyword>
<comment type="subcellular location">
    <subcellularLocation>
        <location evidence="1">Membrane</location>
        <topology evidence="1">Single-pass type I membrane protein</topology>
    </subcellularLocation>
</comment>
<keyword evidence="4" id="KW-0472">Membrane</keyword>
<evidence type="ECO:0000256" key="5">
    <source>
        <dbReference type="SAM" id="MobiDB-lite"/>
    </source>
</evidence>
<feature type="compositionally biased region" description="Basic and acidic residues" evidence="5">
    <location>
        <begin position="198"/>
        <end position="209"/>
    </location>
</feature>
<name>A0AAY4EVW6_9TELE</name>
<dbReference type="Ensembl" id="ENSDCDT00010072630.1">
    <property type="protein sequence ID" value="ENSDCDP00010061850.1"/>
    <property type="gene ID" value="ENSDCDG00010034059.1"/>
</dbReference>
<feature type="compositionally biased region" description="Basic and acidic residues" evidence="5">
    <location>
        <begin position="43"/>
        <end position="68"/>
    </location>
</feature>
<evidence type="ECO:0000256" key="4">
    <source>
        <dbReference type="ARBA" id="ARBA00023136"/>
    </source>
</evidence>
<dbReference type="GeneTree" id="ENSGT01020000232945"/>
<reference evidence="6" key="3">
    <citation type="submission" date="2025-09" db="UniProtKB">
        <authorList>
            <consortium name="Ensembl"/>
        </authorList>
    </citation>
    <scope>IDENTIFICATION</scope>
</reference>
<keyword evidence="3" id="KW-1133">Transmembrane helix</keyword>